<dbReference type="AlphaFoldDB" id="A0A327S2U3"/>
<dbReference type="NCBIfam" id="TIGR04183">
    <property type="entry name" value="Por_Secre_tail"/>
    <property type="match status" value="1"/>
</dbReference>
<dbReference type="InterPro" id="IPR026444">
    <property type="entry name" value="Secre_tail"/>
</dbReference>
<evidence type="ECO:0000313" key="3">
    <source>
        <dbReference type="EMBL" id="RAJ19997.1"/>
    </source>
</evidence>
<dbReference type="PANTHER" id="PTHR35580">
    <property type="entry name" value="CELL SURFACE GLYCOPROTEIN (S-LAYER PROTEIN)-LIKE PROTEIN"/>
    <property type="match status" value="1"/>
</dbReference>
<dbReference type="Pfam" id="PF18962">
    <property type="entry name" value="Por_Secre_tail"/>
    <property type="match status" value="1"/>
</dbReference>
<gene>
    <name evidence="3" type="ORF">LX77_03211</name>
</gene>
<name>A0A327S2U3_9FLAO</name>
<dbReference type="RefSeq" id="WP_169817252.1">
    <property type="nucleotide sequence ID" value="NZ_LZRN01000023.1"/>
</dbReference>
<organism evidence="3 4">
    <name type="scientific">Gelidibacter algens</name>
    <dbReference type="NCBI Taxonomy" id="49280"/>
    <lineage>
        <taxon>Bacteria</taxon>
        <taxon>Pseudomonadati</taxon>
        <taxon>Bacteroidota</taxon>
        <taxon>Flavobacteriia</taxon>
        <taxon>Flavobacteriales</taxon>
        <taxon>Flavobacteriaceae</taxon>
        <taxon>Gelidibacter</taxon>
    </lineage>
</organism>
<evidence type="ECO:0000313" key="4">
    <source>
        <dbReference type="Proteomes" id="UP000248987"/>
    </source>
</evidence>
<comment type="caution">
    <text evidence="3">The sequence shown here is derived from an EMBL/GenBank/DDBJ whole genome shotgun (WGS) entry which is preliminary data.</text>
</comment>
<dbReference type="EMBL" id="QLLQ01000016">
    <property type="protein sequence ID" value="RAJ19997.1"/>
    <property type="molecule type" value="Genomic_DNA"/>
</dbReference>
<dbReference type="Proteomes" id="UP000248987">
    <property type="component" value="Unassembled WGS sequence"/>
</dbReference>
<evidence type="ECO:0000259" key="2">
    <source>
        <dbReference type="Pfam" id="PF18962"/>
    </source>
</evidence>
<dbReference type="InterPro" id="IPR011047">
    <property type="entry name" value="Quinoprotein_ADH-like_sf"/>
</dbReference>
<proteinExistence type="predicted"/>
<dbReference type="SUPFAM" id="SSF50998">
    <property type="entry name" value="Quinoprotein alcohol dehydrogenase-like"/>
    <property type="match status" value="1"/>
</dbReference>
<keyword evidence="4" id="KW-1185">Reference proteome</keyword>
<keyword evidence="1" id="KW-0732">Signal</keyword>
<protein>
    <submittedName>
        <fullName evidence="3">Putative secreted protein (Por secretion system target)</fullName>
    </submittedName>
</protein>
<dbReference type="Pfam" id="PF06739">
    <property type="entry name" value="SBBP"/>
    <property type="match status" value="1"/>
</dbReference>
<dbReference type="InterPro" id="IPR052918">
    <property type="entry name" value="Motility_Chemotaxis_Reg"/>
</dbReference>
<dbReference type="PANTHER" id="PTHR35580:SF1">
    <property type="entry name" value="PHYTASE-LIKE DOMAIN-CONTAINING PROTEIN"/>
    <property type="match status" value="1"/>
</dbReference>
<feature type="domain" description="Secretion system C-terminal sorting" evidence="2">
    <location>
        <begin position="494"/>
        <end position="556"/>
    </location>
</feature>
<sequence>MKNYLLSILFIALNGSIYSQTLTWGKSFGGSGEDVLKSLHVDIDGNIYTTGFFNETADFDMGENEFNLTSEGDLQDVFVQKVDTDGNFLWAKRFGSAGNDTGMSITTDLLGNVYIGGTYEGSVDFDPSSEEFILNSIGDLDIFVVKLNANGDFLWAKSMGSEFYEDIVEIKMSDSGSLILMGYFSENFDADPGVAEQIFNSQGSFDIFLIELNQSGELIKAKSYGGNGFDLGMDMKITSNGFILITGIFKGTIDLDPSETEEYFLTSTGGNNSGYTLVLDGDMNFLNAHSTNGGRVNFRAVSVTQDGSIYVTGDMQDAVNFGSVNGADIILDSPFAPNAFVMKLDFNANLQWVLKVNAEEPVFGLSVVANADQVFISGFYENLTDFNPSETAEFNLEVESLNATDAFLAIYSSNGEFVNAVNFGGVDFIDTHRMEIDIHGDLILGAHYGYNIDIDPSPENVIEMTAVDWRDSYILKFGLENLGIGEEVLNTFSVYPNPTDDMVFIKGLNLYNTPYMIFDMLGREVKSGKVSNDQGISFPELSKGAYTLIIDKINKFKVIKN</sequence>
<dbReference type="InterPro" id="IPR010620">
    <property type="entry name" value="SBBP_repeat"/>
</dbReference>
<evidence type="ECO:0000256" key="1">
    <source>
        <dbReference type="ARBA" id="ARBA00022729"/>
    </source>
</evidence>
<accession>A0A327S2U3</accession>
<reference evidence="3 4" key="1">
    <citation type="submission" date="2018-06" db="EMBL/GenBank/DDBJ databases">
        <title>Genomic Encyclopedia of Archaeal and Bacterial Type Strains, Phase II (KMG-II): from individual species to whole genera.</title>
        <authorList>
            <person name="Goeker M."/>
        </authorList>
    </citation>
    <scope>NUCLEOTIDE SEQUENCE [LARGE SCALE GENOMIC DNA]</scope>
    <source>
        <strain evidence="3 4">DSM 12408</strain>
    </source>
</reference>